<dbReference type="Gene3D" id="1.20.1250.20">
    <property type="entry name" value="MFS general substrate transporter like domains"/>
    <property type="match status" value="1"/>
</dbReference>
<dbReference type="EMBL" id="QWIN01001975">
    <property type="protein sequence ID" value="RMY34477.1"/>
    <property type="molecule type" value="Genomic_DNA"/>
</dbReference>
<evidence type="ECO:0000256" key="3">
    <source>
        <dbReference type="SAM" id="Phobius"/>
    </source>
</evidence>
<feature type="transmembrane region" description="Helical" evidence="3">
    <location>
        <begin position="29"/>
        <end position="51"/>
    </location>
</feature>
<dbReference type="PROSITE" id="PS50850">
    <property type="entry name" value="MFS"/>
    <property type="match status" value="1"/>
</dbReference>
<evidence type="ECO:0000256" key="2">
    <source>
        <dbReference type="ARBA" id="ARBA00006727"/>
    </source>
</evidence>
<sequence>TYKHRGALISFGVFQTYYAAEFDRSASDISWIGSIQVFLLLFMGGIAGSLTDAGYGRLVLMAGASLIVLGTLATSAGTAYWQVLLSQGICTGLGNGLLFAPVVSIVSVFFQKRRALAIALSTCGSAVGGLVFPSMARELLAQVGFPWAMRAIGILQAGTLVIAVGGAKPPARMPDQRKILDLSVFHEMQYDLFTFGLFLVFTGLFVPFFSVANYAREVQGASFEESTNYILVLNGVGVVSRLLPGILSLRIGTYNVYCFAMGSTALVVYFWTAVTSKSGLIVWTIFFSLCMGGIQSLFPAALSTLRFEPLKQGTRTGMMTAVVSFGALIGPPVASKFVSQGHWVSAELFAASCILGGLLFTLVARELKRREQGWSLLCAM</sequence>
<evidence type="ECO:0000259" key="4">
    <source>
        <dbReference type="PROSITE" id="PS50850"/>
    </source>
</evidence>
<keyword evidence="3" id="KW-1133">Transmembrane helix</keyword>
<evidence type="ECO:0000313" key="6">
    <source>
        <dbReference type="Proteomes" id="UP000270230"/>
    </source>
</evidence>
<feature type="non-terminal residue" evidence="5">
    <location>
        <position position="1"/>
    </location>
</feature>
<dbReference type="InterPro" id="IPR036259">
    <property type="entry name" value="MFS_trans_sf"/>
</dbReference>
<feature type="transmembrane region" description="Helical" evidence="3">
    <location>
        <begin position="254"/>
        <end position="274"/>
    </location>
</feature>
<protein>
    <recommendedName>
        <fullName evidence="4">Major facilitator superfamily (MFS) profile domain-containing protein</fullName>
    </recommendedName>
</protein>
<comment type="caution">
    <text evidence="5">The sequence shown here is derived from an EMBL/GenBank/DDBJ whole genome shotgun (WGS) entry which is preliminary data.</text>
</comment>
<dbReference type="InterPro" id="IPR020846">
    <property type="entry name" value="MFS_dom"/>
</dbReference>
<evidence type="ECO:0000256" key="1">
    <source>
        <dbReference type="ARBA" id="ARBA00004141"/>
    </source>
</evidence>
<feature type="transmembrane region" description="Helical" evidence="3">
    <location>
        <begin position="117"/>
        <end position="135"/>
    </location>
</feature>
<dbReference type="SUPFAM" id="SSF103473">
    <property type="entry name" value="MFS general substrate transporter"/>
    <property type="match status" value="1"/>
</dbReference>
<dbReference type="PANTHER" id="PTHR11360:SF130">
    <property type="entry name" value="MAJOR FACILITATOR SUPERFAMILY (MFS) PROFILE DOMAIN-CONTAINING PROTEIN-RELATED"/>
    <property type="match status" value="1"/>
</dbReference>
<dbReference type="GO" id="GO:0016020">
    <property type="term" value="C:membrane"/>
    <property type="evidence" value="ECO:0007669"/>
    <property type="project" value="UniProtKB-SubCell"/>
</dbReference>
<comment type="subcellular location">
    <subcellularLocation>
        <location evidence="1">Membrane</location>
        <topology evidence="1">Multi-pass membrane protein</topology>
    </subcellularLocation>
</comment>
<dbReference type="OrthoDB" id="6499973at2759"/>
<feature type="transmembrane region" description="Helical" evidence="3">
    <location>
        <begin position="346"/>
        <end position="364"/>
    </location>
</feature>
<feature type="transmembrane region" description="Helical" evidence="3">
    <location>
        <begin position="58"/>
        <end position="81"/>
    </location>
</feature>
<name>A0A3M7B4B0_HORWE</name>
<feature type="transmembrane region" description="Helical" evidence="3">
    <location>
        <begin position="317"/>
        <end position="334"/>
    </location>
</feature>
<dbReference type="PANTHER" id="PTHR11360">
    <property type="entry name" value="MONOCARBOXYLATE TRANSPORTER"/>
    <property type="match status" value="1"/>
</dbReference>
<accession>A0A3M7B4B0</accession>
<dbReference type="Proteomes" id="UP000270230">
    <property type="component" value="Unassembled WGS sequence"/>
</dbReference>
<feature type="domain" description="Major facilitator superfamily (MFS) profile" evidence="4">
    <location>
        <begin position="1"/>
        <end position="368"/>
    </location>
</feature>
<feature type="transmembrane region" description="Helical" evidence="3">
    <location>
        <begin position="229"/>
        <end position="247"/>
    </location>
</feature>
<proteinExistence type="inferred from homology"/>
<reference evidence="5 6" key="1">
    <citation type="journal article" date="2018" name="BMC Genomics">
        <title>Genomic evidence for intraspecific hybridization in a clonal and extremely halotolerant yeast.</title>
        <authorList>
            <person name="Gostincar C."/>
            <person name="Stajich J.E."/>
            <person name="Zupancic J."/>
            <person name="Zalar P."/>
            <person name="Gunde-Cimerman N."/>
        </authorList>
    </citation>
    <scope>NUCLEOTIDE SEQUENCE [LARGE SCALE GENOMIC DNA]</scope>
    <source>
        <strain evidence="5 6">EXF-151</strain>
    </source>
</reference>
<feature type="transmembrane region" description="Helical" evidence="3">
    <location>
        <begin position="280"/>
        <end position="305"/>
    </location>
</feature>
<feature type="transmembrane region" description="Helical" evidence="3">
    <location>
        <begin position="147"/>
        <end position="167"/>
    </location>
</feature>
<dbReference type="GO" id="GO:0022857">
    <property type="term" value="F:transmembrane transporter activity"/>
    <property type="evidence" value="ECO:0007669"/>
    <property type="project" value="InterPro"/>
</dbReference>
<dbReference type="AlphaFoldDB" id="A0A3M7B4B0"/>
<dbReference type="Pfam" id="PF07690">
    <property type="entry name" value="MFS_1"/>
    <property type="match status" value="1"/>
</dbReference>
<keyword evidence="3" id="KW-0472">Membrane</keyword>
<feature type="transmembrane region" description="Helical" evidence="3">
    <location>
        <begin position="188"/>
        <end position="209"/>
    </location>
</feature>
<gene>
    <name evidence="5" type="ORF">D0865_14174</name>
</gene>
<dbReference type="InterPro" id="IPR050327">
    <property type="entry name" value="Proton-linked_MCT"/>
</dbReference>
<keyword evidence="3" id="KW-0812">Transmembrane</keyword>
<feature type="transmembrane region" description="Helical" evidence="3">
    <location>
        <begin position="93"/>
        <end position="110"/>
    </location>
</feature>
<organism evidence="5 6">
    <name type="scientific">Hortaea werneckii</name>
    <name type="common">Black yeast</name>
    <name type="synonym">Cladosporium werneckii</name>
    <dbReference type="NCBI Taxonomy" id="91943"/>
    <lineage>
        <taxon>Eukaryota</taxon>
        <taxon>Fungi</taxon>
        <taxon>Dikarya</taxon>
        <taxon>Ascomycota</taxon>
        <taxon>Pezizomycotina</taxon>
        <taxon>Dothideomycetes</taxon>
        <taxon>Dothideomycetidae</taxon>
        <taxon>Mycosphaerellales</taxon>
        <taxon>Teratosphaeriaceae</taxon>
        <taxon>Hortaea</taxon>
    </lineage>
</organism>
<comment type="similarity">
    <text evidence="2">Belongs to the major facilitator superfamily. Monocarboxylate porter (TC 2.A.1.13) family.</text>
</comment>
<dbReference type="InterPro" id="IPR011701">
    <property type="entry name" value="MFS"/>
</dbReference>
<evidence type="ECO:0000313" key="5">
    <source>
        <dbReference type="EMBL" id="RMY34477.1"/>
    </source>
</evidence>